<dbReference type="RefSeq" id="XP_015702350.1">
    <property type="nucleotide sequence ID" value="XM_015848033.1"/>
</dbReference>
<evidence type="ECO:0000313" key="2">
    <source>
        <dbReference type="EMBL" id="KGQ00772.1"/>
    </source>
</evidence>
<reference evidence="2 3" key="1">
    <citation type="journal article" date="2011" name="PLoS Genet.">
        <title>Comparative genomic analysis of human fungal pathogens causing paracoccidioidomycosis.</title>
        <authorList>
            <person name="Desjardins C.A."/>
            <person name="Champion M.D."/>
            <person name="Holder J.W."/>
            <person name="Muszewska A."/>
            <person name="Goldberg J."/>
            <person name="Bailao A.M."/>
            <person name="Brigido M.M."/>
            <person name="Ferreira M.E."/>
            <person name="Garcia A.M."/>
            <person name="Grynberg M."/>
            <person name="Gujja S."/>
            <person name="Heiman D.I."/>
            <person name="Henn M.R."/>
            <person name="Kodira C.D."/>
            <person name="Leon-Narvaez H."/>
            <person name="Longo L.V."/>
            <person name="Ma L.J."/>
            <person name="Malavazi I."/>
            <person name="Matsuo A.L."/>
            <person name="Morais F.V."/>
            <person name="Pereira M."/>
            <person name="Rodriguez-Brito S."/>
            <person name="Sakthikumar S."/>
            <person name="Salem-Izacc S.M."/>
            <person name="Sykes S.M."/>
            <person name="Teixeira M.M."/>
            <person name="Vallejo M.C."/>
            <person name="Walter M.E."/>
            <person name="Yandava C."/>
            <person name="Young S."/>
            <person name="Zeng Q."/>
            <person name="Zucker J."/>
            <person name="Felipe M.S."/>
            <person name="Goldman G.H."/>
            <person name="Haas B.J."/>
            <person name="McEwen J.G."/>
            <person name="Nino-Vega G."/>
            <person name="Puccia R."/>
            <person name="San-Blas G."/>
            <person name="Soares C.M."/>
            <person name="Birren B.W."/>
            <person name="Cuomo C.A."/>
        </authorList>
    </citation>
    <scope>NUCLEOTIDE SEQUENCE [LARGE SCALE GENOMIC DNA]</scope>
    <source>
        <strain evidence="3">ATCC MYA-826 / Pb01</strain>
    </source>
</reference>
<dbReference type="AlphaFoldDB" id="A0A0A2V327"/>
<dbReference type="HOGENOM" id="CLU_3014779_0_0_1"/>
<keyword evidence="3" id="KW-1185">Reference proteome</keyword>
<protein>
    <submittedName>
        <fullName evidence="2">Uncharacterized protein</fullName>
    </submittedName>
</protein>
<organism evidence="2 3">
    <name type="scientific">Paracoccidioides lutzii (strain ATCC MYA-826 / Pb01)</name>
    <name type="common">Paracoccidioides brasiliensis</name>
    <dbReference type="NCBI Taxonomy" id="502779"/>
    <lineage>
        <taxon>Eukaryota</taxon>
        <taxon>Fungi</taxon>
        <taxon>Dikarya</taxon>
        <taxon>Ascomycota</taxon>
        <taxon>Pezizomycotina</taxon>
        <taxon>Eurotiomycetes</taxon>
        <taxon>Eurotiomycetidae</taxon>
        <taxon>Onygenales</taxon>
        <taxon>Ajellomycetaceae</taxon>
        <taxon>Paracoccidioides</taxon>
    </lineage>
</organism>
<proteinExistence type="predicted"/>
<gene>
    <name evidence="2" type="ORF">PAAG_12556</name>
</gene>
<feature type="chain" id="PRO_5002006023" evidence="1">
    <location>
        <begin position="22"/>
        <end position="56"/>
    </location>
</feature>
<evidence type="ECO:0000256" key="1">
    <source>
        <dbReference type="SAM" id="SignalP"/>
    </source>
</evidence>
<dbReference type="EMBL" id="KN294025">
    <property type="protein sequence ID" value="KGQ00772.1"/>
    <property type="molecule type" value="Genomic_DNA"/>
</dbReference>
<dbReference type="KEGG" id="pbl:PAAG_12556"/>
<evidence type="ECO:0000313" key="3">
    <source>
        <dbReference type="Proteomes" id="UP000002059"/>
    </source>
</evidence>
<feature type="signal peptide" evidence="1">
    <location>
        <begin position="1"/>
        <end position="21"/>
    </location>
</feature>
<name>A0A0A2V327_PARBA</name>
<sequence length="56" mass="6027">MQRFLGRGHLALLTIITPLLGSLLGVNHYQLAHSTNCNHLAKSIDHPLSAIQAAQA</sequence>
<dbReference type="Proteomes" id="UP000002059">
    <property type="component" value="Partially assembled WGS sequence"/>
</dbReference>
<keyword evidence="1" id="KW-0732">Signal</keyword>
<dbReference type="GeneID" id="26971168"/>
<accession>A0A0A2V327</accession>
<dbReference type="VEuPathDB" id="FungiDB:PAAG_12556"/>